<dbReference type="RefSeq" id="WP_054836568.1">
    <property type="nucleotide sequence ID" value="NZ_BBBA01000006.1"/>
</dbReference>
<accession>A0A2U9IVS9</accession>
<sequence>MRFLEGNLISFFTSGFPSHVKVNAVDVGFYGSNEFVSFFDGKVLSVEKFKVGRPNKYALTDYDYLILAESGRKVIKILHVEPYLEPGEEFRQGDTLGETILSPYTGGDFRHAHLEGIKLSFPKITSVREEGIGEVIHVTEGYVDIQLRTFSQAGDLNGLGCCGGLLNGSIPYAGYGGIIGINLSRNITLLGRNYRATSSRKNVTLFEVKRGLLRNWEYGPVFKVLRNEPIDGYPLIESILSYKGKPFVRIFKKLSLDEGDEVDVWSLTGNNMG</sequence>
<evidence type="ECO:0000313" key="2">
    <source>
        <dbReference type="EMBL" id="AWS00116.1"/>
    </source>
</evidence>
<dbReference type="Gene3D" id="2.70.70.10">
    <property type="entry name" value="Glucose Permease (Domain IIA)"/>
    <property type="match status" value="1"/>
</dbReference>
<dbReference type="KEGG" id="mhk:DFR87_10955"/>
<keyword evidence="3" id="KW-1185">Reference proteome</keyword>
<evidence type="ECO:0000259" key="1">
    <source>
        <dbReference type="Pfam" id="PF26482"/>
    </source>
</evidence>
<dbReference type="EMBL" id="CP029287">
    <property type="protein sequence ID" value="AWS00116.1"/>
    <property type="molecule type" value="Genomic_DNA"/>
</dbReference>
<dbReference type="OrthoDB" id="36515at2157"/>
<dbReference type="Pfam" id="PF26482">
    <property type="entry name" value="DUF8155"/>
    <property type="match status" value="1"/>
</dbReference>
<dbReference type="InterPro" id="IPR011055">
    <property type="entry name" value="Dup_hybrid_motif"/>
</dbReference>
<dbReference type="AlphaFoldDB" id="A0A2U9IVS9"/>
<name>A0A2U9IVS9_9CREN</name>
<feature type="domain" description="DUF8155" evidence="1">
    <location>
        <begin position="9"/>
        <end position="114"/>
    </location>
</feature>
<organism evidence="2 3">
    <name type="scientific">Metallosphaera hakonensis JCM 8857 = DSM 7519</name>
    <dbReference type="NCBI Taxonomy" id="1293036"/>
    <lineage>
        <taxon>Archaea</taxon>
        <taxon>Thermoproteota</taxon>
        <taxon>Thermoprotei</taxon>
        <taxon>Sulfolobales</taxon>
        <taxon>Sulfolobaceae</taxon>
        <taxon>Metallosphaera</taxon>
    </lineage>
</organism>
<protein>
    <recommendedName>
        <fullName evidence="1">DUF8155 domain-containing protein</fullName>
    </recommendedName>
</protein>
<dbReference type="InterPro" id="IPR058468">
    <property type="entry name" value="DUF8155_N"/>
</dbReference>
<gene>
    <name evidence="2" type="ORF">DFR87_10955</name>
</gene>
<reference evidence="2" key="1">
    <citation type="submission" date="2018-05" db="EMBL/GenBank/DDBJ databases">
        <title>Complete Genome Sequences of Extremely Thermoacidophilic, Metal-Mobilizing Type-Strain Members of the Archaeal Family Sulfolobaceae: Acidianus brierleyi DSM-1651T, Acidianus sulfidivorans DSM-18786T, Metallosphaera hakonensis DSM-7519T, and Metallosphaera prunae DSM-10039T.</title>
        <authorList>
            <person name="Counts J.A."/>
            <person name="Kelly R.M."/>
        </authorList>
    </citation>
    <scope>NUCLEOTIDE SEQUENCE [LARGE SCALE GENOMIC DNA]</scope>
    <source>
        <strain evidence="2">HO1-1</strain>
    </source>
</reference>
<dbReference type="STRING" id="1293036.GCA_001315825_01368"/>
<dbReference type="GeneID" id="36835867"/>
<proteinExistence type="predicted"/>
<dbReference type="Proteomes" id="UP000247586">
    <property type="component" value="Chromosome"/>
</dbReference>
<evidence type="ECO:0000313" key="3">
    <source>
        <dbReference type="Proteomes" id="UP000247586"/>
    </source>
</evidence>